<organism evidence="1">
    <name type="scientific">Eucalyptus grandis</name>
    <name type="common">Flooded gum</name>
    <dbReference type="NCBI Taxonomy" id="71139"/>
    <lineage>
        <taxon>Eukaryota</taxon>
        <taxon>Viridiplantae</taxon>
        <taxon>Streptophyta</taxon>
        <taxon>Embryophyta</taxon>
        <taxon>Tracheophyta</taxon>
        <taxon>Spermatophyta</taxon>
        <taxon>Magnoliopsida</taxon>
        <taxon>eudicotyledons</taxon>
        <taxon>Gunneridae</taxon>
        <taxon>Pentapetalae</taxon>
        <taxon>rosids</taxon>
        <taxon>malvids</taxon>
        <taxon>Myrtales</taxon>
        <taxon>Myrtaceae</taxon>
        <taxon>Myrtoideae</taxon>
        <taxon>Eucalypteae</taxon>
        <taxon>Eucalyptus</taxon>
    </lineage>
</organism>
<dbReference type="Gramene" id="KCW62133">
    <property type="protein sequence ID" value="KCW62133"/>
    <property type="gene ID" value="EUGRSUZ_H04789"/>
</dbReference>
<dbReference type="AlphaFoldDB" id="A0A059B7M8"/>
<reference evidence="1" key="1">
    <citation type="submission" date="2013-07" db="EMBL/GenBank/DDBJ databases">
        <title>The genome of Eucalyptus grandis.</title>
        <authorList>
            <person name="Schmutz J."/>
            <person name="Hayes R."/>
            <person name="Myburg A."/>
            <person name="Tuskan G."/>
            <person name="Grattapaglia D."/>
            <person name="Rokhsar D.S."/>
        </authorList>
    </citation>
    <scope>NUCLEOTIDE SEQUENCE</scope>
    <source>
        <tissue evidence="1">Leaf extractions</tissue>
    </source>
</reference>
<protein>
    <submittedName>
        <fullName evidence="1">Uncharacterized protein</fullName>
    </submittedName>
</protein>
<proteinExistence type="predicted"/>
<accession>A0A059B7M8</accession>
<evidence type="ECO:0000313" key="1">
    <source>
        <dbReference type="EMBL" id="KCW62133.1"/>
    </source>
</evidence>
<dbReference type="EMBL" id="KK198760">
    <property type="protein sequence ID" value="KCW62133.1"/>
    <property type="molecule type" value="Genomic_DNA"/>
</dbReference>
<name>A0A059B7M8_EUCGR</name>
<gene>
    <name evidence="1" type="ORF">EUGRSUZ_H04789</name>
</gene>
<sequence>MSNSCKEDMSVRLACPNCSSEGSPVFNAREAIAERSAHISRVKSPSNFSSITSTFKSELATMPVVSGALDPRKQFGNSCS</sequence>
<dbReference type="InParanoid" id="A0A059B7M8"/>